<dbReference type="Proteomes" id="UP000249464">
    <property type="component" value="Unassembled WGS sequence"/>
</dbReference>
<evidence type="ECO:0000313" key="4">
    <source>
        <dbReference type="Proteomes" id="UP000249464"/>
    </source>
</evidence>
<reference evidence="3 4" key="1">
    <citation type="submission" date="2016-11" db="EMBL/GenBank/DDBJ databases">
        <authorList>
            <person name="Jaros S."/>
            <person name="Januszkiewicz K."/>
            <person name="Wedrychowicz H."/>
        </authorList>
    </citation>
    <scope>NUCLEOTIDE SEQUENCE [LARGE SCALE GENOMIC DNA]</scope>
</reference>
<organism evidence="3 4">
    <name type="scientific">Microbotryum silenes-dioicae</name>
    <dbReference type="NCBI Taxonomy" id="796604"/>
    <lineage>
        <taxon>Eukaryota</taxon>
        <taxon>Fungi</taxon>
        <taxon>Dikarya</taxon>
        <taxon>Basidiomycota</taxon>
        <taxon>Pucciniomycotina</taxon>
        <taxon>Microbotryomycetes</taxon>
        <taxon>Microbotryales</taxon>
        <taxon>Microbotryaceae</taxon>
        <taxon>Microbotryum</taxon>
    </lineage>
</organism>
<proteinExistence type="predicted"/>
<keyword evidence="4" id="KW-1185">Reference proteome</keyword>
<dbReference type="PRINTS" id="PR00095">
    <property type="entry name" value="ANTSNTHASEI"/>
</dbReference>
<dbReference type="SUPFAM" id="SSF56322">
    <property type="entry name" value="ADC synthase"/>
    <property type="match status" value="1"/>
</dbReference>
<dbReference type="InterPro" id="IPR006805">
    <property type="entry name" value="Anth_synth_I_N"/>
</dbReference>
<evidence type="ECO:0000313" key="3">
    <source>
        <dbReference type="EMBL" id="SGZ15518.1"/>
    </source>
</evidence>
<feature type="domain" description="Chorismate-utilising enzyme C-terminal" evidence="1">
    <location>
        <begin position="248"/>
        <end position="502"/>
    </location>
</feature>
<dbReference type="AlphaFoldDB" id="A0A2X0NBZ8"/>
<accession>A0A2X0NBZ8</accession>
<dbReference type="PANTHER" id="PTHR11236">
    <property type="entry name" value="AMINOBENZOATE/ANTHRANILATE SYNTHASE"/>
    <property type="match status" value="1"/>
</dbReference>
<dbReference type="InterPro" id="IPR015890">
    <property type="entry name" value="Chorismate_C"/>
</dbReference>
<dbReference type="PANTHER" id="PTHR11236:SF9">
    <property type="entry name" value="ANTHRANILATE SYNTHASE COMPONENT 1"/>
    <property type="match status" value="1"/>
</dbReference>
<feature type="domain" description="Anthranilate synthase component I N-terminal" evidence="2">
    <location>
        <begin position="49"/>
        <end position="182"/>
    </location>
</feature>
<evidence type="ECO:0000259" key="2">
    <source>
        <dbReference type="Pfam" id="PF04715"/>
    </source>
</evidence>
<dbReference type="InterPro" id="IPR005801">
    <property type="entry name" value="ADC_synthase"/>
</dbReference>
<name>A0A2X0NBZ8_9BASI</name>
<sequence length="552" mass="60195">MVRETKLSLTLDEALAHLTTSEAGAPSTSTSSTATKGNCLPISARLPADTLTPVIAYLRLTNGARSGESFLMESVVRGETGGRWSYVGANPKKVLRTGANFELQGDPLKHLEKDLADYSFINVPGAPPLTGGMFGYVSYDCIHYFEPKTARELSDPLGIPESVFLLADTLIAFDHLFQHVYIVSHIYVPPSTPSEQVENTIKTSYAKAKNQIEGNVALVFATDSPLPMPAQPKITIPAKEAVSNVGKAGYEGFVTSLKTNIVQGDIIQAVPSQRLRRETDLHPFNVYRHLRGLNPSPYMFYVDCGNELCLVGASPECLCKVETNVVTNHAIAGTVRRGKSAEEDEILAAELQGSLKDRAEHVMLVDLARNDVNRVCRPETVKVDSLMQVEKFSHVMHLTSQVSGKLRDGLTRFDAFRSIFPAGTVSGAPKIRAIQLVGELEQERRGVYAGAVGHFDFASDSMDTCIAIRTMTFFKGVAYLQAGGGIVFDSVEEDEYVETINKLASNVKCLSEAEGEQNVCDGDASGKVLTRMPEDLSQLIMHRCKRSREVDG</sequence>
<dbReference type="STRING" id="796604.A0A2X0NBZ8"/>
<dbReference type="Pfam" id="PF00425">
    <property type="entry name" value="Chorismate_bind"/>
    <property type="match status" value="1"/>
</dbReference>
<evidence type="ECO:0000259" key="1">
    <source>
        <dbReference type="Pfam" id="PF00425"/>
    </source>
</evidence>
<dbReference type="GO" id="GO:0000162">
    <property type="term" value="P:L-tryptophan biosynthetic process"/>
    <property type="evidence" value="ECO:0007669"/>
    <property type="project" value="TreeGrafter"/>
</dbReference>
<dbReference type="Pfam" id="PF04715">
    <property type="entry name" value="Anth_synt_I_N"/>
    <property type="match status" value="1"/>
</dbReference>
<gene>
    <name evidence="3" type="primary">BQ5605_C029g10677</name>
    <name evidence="3" type="ORF">BQ5605_C029G10677</name>
</gene>
<dbReference type="Gene3D" id="3.60.120.10">
    <property type="entry name" value="Anthranilate synthase"/>
    <property type="match status" value="1"/>
</dbReference>
<dbReference type="EMBL" id="FQNC01000081">
    <property type="protein sequence ID" value="SGZ15518.1"/>
    <property type="molecule type" value="Genomic_DNA"/>
</dbReference>
<dbReference type="InterPro" id="IPR019999">
    <property type="entry name" value="Anth_synth_I-like"/>
</dbReference>
<protein>
    <submittedName>
        <fullName evidence="3">BQ5605_C029g10677 protein</fullName>
    </submittedName>
</protein>